<protein>
    <recommendedName>
        <fullName evidence="4">THIF-type NAD/FAD binding fold domain-containing protein</fullName>
    </recommendedName>
</protein>
<dbReference type="InterPro" id="IPR000594">
    <property type="entry name" value="ThiF_NAD_FAD-bd"/>
</dbReference>
<dbReference type="SUPFAM" id="SSF54285">
    <property type="entry name" value="MoaD/ThiS"/>
    <property type="match status" value="1"/>
</dbReference>
<dbReference type="GO" id="GO:0016779">
    <property type="term" value="F:nucleotidyltransferase activity"/>
    <property type="evidence" value="ECO:0007669"/>
    <property type="project" value="TreeGrafter"/>
</dbReference>
<dbReference type="CDD" id="cd00757">
    <property type="entry name" value="ThiF_MoeB_HesA_family"/>
    <property type="match status" value="1"/>
</dbReference>
<keyword evidence="2" id="KW-0547">Nucleotide-binding</keyword>
<proteinExistence type="predicted"/>
<dbReference type="PANTHER" id="PTHR10953">
    <property type="entry name" value="UBIQUITIN-ACTIVATING ENZYME E1"/>
    <property type="match status" value="1"/>
</dbReference>
<keyword evidence="3" id="KW-0067">ATP-binding</keyword>
<gene>
    <name evidence="5" type="ORF">METZ01_LOCUS298118</name>
</gene>
<dbReference type="GO" id="GO:0008146">
    <property type="term" value="F:sulfotransferase activity"/>
    <property type="evidence" value="ECO:0007669"/>
    <property type="project" value="TreeGrafter"/>
</dbReference>
<dbReference type="Pfam" id="PF00899">
    <property type="entry name" value="ThiF"/>
    <property type="match status" value="1"/>
</dbReference>
<dbReference type="InterPro" id="IPR016155">
    <property type="entry name" value="Mopterin_synth/thiamin_S_b"/>
</dbReference>
<feature type="domain" description="THIF-type NAD/FAD binding fold" evidence="4">
    <location>
        <begin position="103"/>
        <end position="337"/>
    </location>
</feature>
<dbReference type="AlphaFoldDB" id="A0A382M8E0"/>
<dbReference type="GO" id="GO:0005524">
    <property type="term" value="F:ATP binding"/>
    <property type="evidence" value="ECO:0007669"/>
    <property type="project" value="UniProtKB-KW"/>
</dbReference>
<dbReference type="InterPro" id="IPR035985">
    <property type="entry name" value="Ubiquitin-activating_enz"/>
</dbReference>
<dbReference type="GO" id="GO:0005829">
    <property type="term" value="C:cytosol"/>
    <property type="evidence" value="ECO:0007669"/>
    <property type="project" value="TreeGrafter"/>
</dbReference>
<dbReference type="InterPro" id="IPR045886">
    <property type="entry name" value="ThiF/MoeB/HesA"/>
</dbReference>
<dbReference type="GO" id="GO:0004792">
    <property type="term" value="F:thiosulfate-cyanide sulfurtransferase activity"/>
    <property type="evidence" value="ECO:0007669"/>
    <property type="project" value="TreeGrafter"/>
</dbReference>
<name>A0A382M8E0_9ZZZZ</name>
<dbReference type="GO" id="GO:0008641">
    <property type="term" value="F:ubiquitin-like modifier activating enzyme activity"/>
    <property type="evidence" value="ECO:0007669"/>
    <property type="project" value="InterPro"/>
</dbReference>
<reference evidence="5" key="1">
    <citation type="submission" date="2018-05" db="EMBL/GenBank/DDBJ databases">
        <authorList>
            <person name="Lanie J.A."/>
            <person name="Ng W.-L."/>
            <person name="Kazmierczak K.M."/>
            <person name="Andrzejewski T.M."/>
            <person name="Davidsen T.M."/>
            <person name="Wayne K.J."/>
            <person name="Tettelin H."/>
            <person name="Glass J.I."/>
            <person name="Rusch D."/>
            <person name="Podicherti R."/>
            <person name="Tsui H.-C.T."/>
            <person name="Winkler M.E."/>
        </authorList>
    </citation>
    <scope>NUCLEOTIDE SEQUENCE</scope>
</reference>
<keyword evidence="1" id="KW-0808">Transferase</keyword>
<sequence>MASKLRIPSPLRRFTNGESSIDVNGENVREVLEELFSAHPDIKGHLVEDDGSLRNFVNIFIEGEDIRQKGGMDAEVSDGSDVRIIPSIAGGSVNLSPKEFIRYSRHLSLPEVGINGQKKIKSSKVLVIGAGGLGSPVSLYLSAAGVGTIGMVDFDVVDESNLQRQVIFGMEQIGKSKLKSAEERLKGLNPYTKFNLHEVALSSENALDIIKDYDIVVDGTDNFPTRYLINDACVILGKPNVYGSIYRFDGQVSIFNFEGGPCYRCLYPSPPPPGLVPSCAEGGVLGVLPGIIGTLQANEALKIILNIGDLMVGRFLLFDALSMEFSELKIQKNENCVVCGSNPTVTELIDYKQFCGI</sequence>
<dbReference type="SUPFAM" id="SSF69572">
    <property type="entry name" value="Activating enzymes of the ubiquitin-like proteins"/>
    <property type="match status" value="1"/>
</dbReference>
<organism evidence="5">
    <name type="scientific">marine metagenome</name>
    <dbReference type="NCBI Taxonomy" id="408172"/>
    <lineage>
        <taxon>unclassified sequences</taxon>
        <taxon>metagenomes</taxon>
        <taxon>ecological metagenomes</taxon>
    </lineage>
</organism>
<feature type="non-terminal residue" evidence="5">
    <location>
        <position position="357"/>
    </location>
</feature>
<dbReference type="FunFam" id="3.40.50.720:FF:000033">
    <property type="entry name" value="Adenylyltransferase and sulfurtransferase MOCS3"/>
    <property type="match status" value="1"/>
</dbReference>
<evidence type="ECO:0000256" key="2">
    <source>
        <dbReference type="ARBA" id="ARBA00022741"/>
    </source>
</evidence>
<evidence type="ECO:0000259" key="4">
    <source>
        <dbReference type="Pfam" id="PF00899"/>
    </source>
</evidence>
<dbReference type="InterPro" id="IPR012675">
    <property type="entry name" value="Beta-grasp_dom_sf"/>
</dbReference>
<dbReference type="Pfam" id="PF02597">
    <property type="entry name" value="ThiS"/>
    <property type="match status" value="1"/>
</dbReference>
<feature type="non-terminal residue" evidence="5">
    <location>
        <position position="1"/>
    </location>
</feature>
<dbReference type="PANTHER" id="PTHR10953:SF102">
    <property type="entry name" value="ADENYLYLTRANSFERASE AND SULFURTRANSFERASE MOCS3"/>
    <property type="match status" value="1"/>
</dbReference>
<evidence type="ECO:0000256" key="1">
    <source>
        <dbReference type="ARBA" id="ARBA00022679"/>
    </source>
</evidence>
<evidence type="ECO:0000313" key="5">
    <source>
        <dbReference type="EMBL" id="SVC45264.1"/>
    </source>
</evidence>
<dbReference type="Gene3D" id="3.10.20.30">
    <property type="match status" value="1"/>
</dbReference>
<dbReference type="NCBIfam" id="NF004281">
    <property type="entry name" value="PRK05690.1"/>
    <property type="match status" value="1"/>
</dbReference>
<accession>A0A382M8E0</accession>
<evidence type="ECO:0000256" key="3">
    <source>
        <dbReference type="ARBA" id="ARBA00022840"/>
    </source>
</evidence>
<dbReference type="InterPro" id="IPR003749">
    <property type="entry name" value="ThiS/MoaD-like"/>
</dbReference>
<dbReference type="Gene3D" id="3.40.50.720">
    <property type="entry name" value="NAD(P)-binding Rossmann-like Domain"/>
    <property type="match status" value="1"/>
</dbReference>
<dbReference type="EMBL" id="UINC01092020">
    <property type="protein sequence ID" value="SVC45264.1"/>
    <property type="molecule type" value="Genomic_DNA"/>
</dbReference>